<reference evidence="1 2" key="1">
    <citation type="journal article" date="2019" name="Nat. Ecol. Evol.">
        <title>Megaphylogeny resolves global patterns of mushroom evolution.</title>
        <authorList>
            <person name="Varga T."/>
            <person name="Krizsan K."/>
            <person name="Foldi C."/>
            <person name="Dima B."/>
            <person name="Sanchez-Garcia M."/>
            <person name="Sanchez-Ramirez S."/>
            <person name="Szollosi G.J."/>
            <person name="Szarkandi J.G."/>
            <person name="Papp V."/>
            <person name="Albert L."/>
            <person name="Andreopoulos W."/>
            <person name="Angelini C."/>
            <person name="Antonin V."/>
            <person name="Barry K.W."/>
            <person name="Bougher N.L."/>
            <person name="Buchanan P."/>
            <person name="Buyck B."/>
            <person name="Bense V."/>
            <person name="Catcheside P."/>
            <person name="Chovatia M."/>
            <person name="Cooper J."/>
            <person name="Damon W."/>
            <person name="Desjardin D."/>
            <person name="Finy P."/>
            <person name="Geml J."/>
            <person name="Haridas S."/>
            <person name="Hughes K."/>
            <person name="Justo A."/>
            <person name="Karasinski D."/>
            <person name="Kautmanova I."/>
            <person name="Kiss B."/>
            <person name="Kocsube S."/>
            <person name="Kotiranta H."/>
            <person name="LaButti K.M."/>
            <person name="Lechner B.E."/>
            <person name="Liimatainen K."/>
            <person name="Lipzen A."/>
            <person name="Lukacs Z."/>
            <person name="Mihaltcheva S."/>
            <person name="Morgado L.N."/>
            <person name="Niskanen T."/>
            <person name="Noordeloos M.E."/>
            <person name="Ohm R.A."/>
            <person name="Ortiz-Santana B."/>
            <person name="Ovrebo C."/>
            <person name="Racz N."/>
            <person name="Riley R."/>
            <person name="Savchenko A."/>
            <person name="Shiryaev A."/>
            <person name="Soop K."/>
            <person name="Spirin V."/>
            <person name="Szebenyi C."/>
            <person name="Tomsovsky M."/>
            <person name="Tulloss R.E."/>
            <person name="Uehling J."/>
            <person name="Grigoriev I.V."/>
            <person name="Vagvolgyi C."/>
            <person name="Papp T."/>
            <person name="Martin F.M."/>
            <person name="Miettinen O."/>
            <person name="Hibbett D.S."/>
            <person name="Nagy L.G."/>
        </authorList>
    </citation>
    <scope>NUCLEOTIDE SEQUENCE [LARGE SCALE GENOMIC DNA]</scope>
    <source>
        <strain evidence="1 2">NL-1719</strain>
    </source>
</reference>
<keyword evidence="2" id="KW-1185">Reference proteome</keyword>
<evidence type="ECO:0000313" key="2">
    <source>
        <dbReference type="Proteomes" id="UP000308600"/>
    </source>
</evidence>
<protein>
    <submittedName>
        <fullName evidence="1">Uncharacterized protein</fullName>
    </submittedName>
</protein>
<gene>
    <name evidence="1" type="ORF">BDN72DRAFT_858086</name>
</gene>
<sequence>MLTVSEPVLSDEIQHVARWGLVYNSGGLLFARANPEPNIDAQPMPEQNGVWDNDIEMVRGAGAAWIPCFSGTTDESTLLHSWIKQCYQKVKFKEGEGAALLQPGADGELQVDHFGHHIHLNDAQKLKILDILNEGVRPENIAQPPDALVANDGHDGEDNYIDEHDVGGIPDGEVTEEDAAIFDEALSHQSLHLFPEAVDVQAPQLTSQTALSEGPSGTVSTELLTLYGLAYYKPLGLLICVSCQEGVPFSGLRRHFKAEALRRSIEVDGKWKQCLIPVDHRTLPPSYKKKFVKSLLDPGHITDKLEIRGSFNTNNWTDDALPGPSDSSPYTPVPGLRICTGCRCSYCGSVYLTRPALRTHLNSHQQLRSSNPCNPEFTEIPVQSLTEANSTQQRWFEVKPLLNSVDVSNSNINTEVPTLDPRRQQQELAILGDSRPSTQRDILPVLNEFNIHQFFESSKVDRAAVYTNFKASFQKLQRMDDYQRLNRLVTYTFTTDLATLSDAPSTVVTCIQNSRQYVIETTNKTHPFAPLKNRNSVLLYIALERHMIYLFIRYVRGPWFNDVQFFKFSEDQLAALNALDALISSDDFQLETATPALYRVFEVLYFPPQTAQSYGSCFDYPIVAYMACRCLTKNGAYASASMISPFVAILLYSMRLRGLHEILKRVQEATGKSGSNSILLTTVKPFVEKYLQDNSEAPFSTIRQWLSRFNRAAANTPPPALARWEGKGVRVGEQHIPLPKYTALVQSQHLELEAFIEIHILFGIATIDELVEHFQLGQLKDDFTNTTRGYGILFDSQAGNPIQTTQESQWFIGLMEENHCLGMHVVEGARRIEMDRNLAEAWLDRVEEAWVKFFPLAHITQGPPCQGTEESTLRVVNTADGKRNAIFDEASGTGGFNCDYHKGPASSGLYKQVLRLLPFRIWVLQWILTRIIRPINRHVESRFRIPRDAVNGMFHAYSSSVYASSGKAWDARKISQTLSQFFEKHFGIKMGLQLYGHFASAIVCKHLTYQNPRVVLSQRQIHAAPLAHQDPGVRQVQGLVEAADRVCGHEPSVSQAHYARLPEDGDGSPVQREIDRSCQTTFEPLTPELQHAKEKHRQAFQQEIEAAIRRSEQKGKQRRRGKRRLQTEDEDENVTGKKRRLQTDEDEDEEEDAGFLDNAGEYRPHKTAPRGPVIVNTQAQRVTRSTREKTRPSSSTSAGPQPKRMIEVTLVGSRNTVGLLYFKRGGDVGE</sequence>
<name>A0ACD3ASR7_9AGAR</name>
<dbReference type="Proteomes" id="UP000308600">
    <property type="component" value="Unassembled WGS sequence"/>
</dbReference>
<evidence type="ECO:0000313" key="1">
    <source>
        <dbReference type="EMBL" id="TFK68860.1"/>
    </source>
</evidence>
<dbReference type="EMBL" id="ML208342">
    <property type="protein sequence ID" value="TFK68860.1"/>
    <property type="molecule type" value="Genomic_DNA"/>
</dbReference>
<proteinExistence type="predicted"/>
<accession>A0ACD3ASR7</accession>
<organism evidence="1 2">
    <name type="scientific">Pluteus cervinus</name>
    <dbReference type="NCBI Taxonomy" id="181527"/>
    <lineage>
        <taxon>Eukaryota</taxon>
        <taxon>Fungi</taxon>
        <taxon>Dikarya</taxon>
        <taxon>Basidiomycota</taxon>
        <taxon>Agaricomycotina</taxon>
        <taxon>Agaricomycetes</taxon>
        <taxon>Agaricomycetidae</taxon>
        <taxon>Agaricales</taxon>
        <taxon>Pluteineae</taxon>
        <taxon>Pluteaceae</taxon>
        <taxon>Pluteus</taxon>
    </lineage>
</organism>